<gene>
    <name evidence="2" type="ORF">EVA93_03585</name>
</gene>
<name>A0A520N0S2_9GAMM</name>
<comment type="caution">
    <text evidence="2">The sequence shown here is derived from an EMBL/GenBank/DDBJ whole genome shotgun (WGS) entry which is preliminary data.</text>
</comment>
<protein>
    <recommendedName>
        <fullName evidence="4">GspL cytoplasmic actin-ATPase-like domain-containing protein</fullName>
    </recommendedName>
</protein>
<accession>A0A520N0S2</accession>
<organism evidence="2 3">
    <name type="scientific">SAR86 cluster bacterium</name>
    <dbReference type="NCBI Taxonomy" id="2030880"/>
    <lineage>
        <taxon>Bacteria</taxon>
        <taxon>Pseudomonadati</taxon>
        <taxon>Pseudomonadota</taxon>
        <taxon>Gammaproteobacteria</taxon>
        <taxon>SAR86 cluster</taxon>
    </lineage>
</organism>
<dbReference type="AlphaFoldDB" id="A0A520N0S2"/>
<feature type="transmembrane region" description="Helical" evidence="1">
    <location>
        <begin position="235"/>
        <end position="254"/>
    </location>
</feature>
<evidence type="ECO:0000313" key="3">
    <source>
        <dbReference type="Proteomes" id="UP000318710"/>
    </source>
</evidence>
<proteinExistence type="predicted"/>
<keyword evidence="1" id="KW-0812">Transmembrane</keyword>
<keyword evidence="1" id="KW-1133">Transmembrane helix</keyword>
<dbReference type="EMBL" id="SHBF01000020">
    <property type="protein sequence ID" value="RZO27026.1"/>
    <property type="molecule type" value="Genomic_DNA"/>
</dbReference>
<evidence type="ECO:0000313" key="2">
    <source>
        <dbReference type="EMBL" id="RZO27026.1"/>
    </source>
</evidence>
<evidence type="ECO:0000256" key="1">
    <source>
        <dbReference type="SAM" id="Phobius"/>
    </source>
</evidence>
<reference evidence="2 3" key="1">
    <citation type="submission" date="2019-02" db="EMBL/GenBank/DDBJ databases">
        <title>Prokaryotic population dynamics and viral predation in marine succession experiment using metagenomics: the confinement effect.</title>
        <authorList>
            <person name="Haro-Moreno J.M."/>
            <person name="Rodriguez-Valera F."/>
            <person name="Lopez-Perez M."/>
        </authorList>
    </citation>
    <scope>NUCLEOTIDE SEQUENCE [LARGE SCALE GENOMIC DNA]</scope>
    <source>
        <strain evidence="2">MED-G160</strain>
    </source>
</reference>
<keyword evidence="1" id="KW-0472">Membrane</keyword>
<evidence type="ECO:0008006" key="4">
    <source>
        <dbReference type="Google" id="ProtNLM"/>
    </source>
</evidence>
<dbReference type="Proteomes" id="UP000318710">
    <property type="component" value="Unassembled WGS sequence"/>
</dbReference>
<sequence length="384" mass="44507">MNTIVAYPDNLSFSNGKYHHSSDNYKQRNTFSNLNEFDSLNQKDTFIYLVPSSIISSYVFENNENLSKQNNLANFMSDIDSFIVDDISKNEFFISDKNGFVINKTLYEELNTILNSLNCKVLVLPDYFLNRQYGKDTITEFNNKFLFSFKNGTGSSIEQDSLNQYIETVKNNYPDFDPIIYCDNDVKVFEIFKTKKEFNVSDFVSNKNAKELNLFKFEVSIKNIFNKLNFTRMELYLCTFLIFCSLSLPYLFLYQNNKQISIYESETFNIFKAIDKNTNRVVTPKIQIDQLINQISITPLAEIENSSSNFSNFNFLVSLGENYLKSVDIDFNSNEAVLFLEGLPEIQYRLIKNTVESLNVEIIDENLASNENLISGEIKIGFLQ</sequence>